<sequence length="117" mass="12581">MTNATLPPLPAPILTEASKGTLYVSTIKDPTEAVVPPYAEASAGDRVKLMLVVGDKQWEYLKALTSADLGKDIPFAIEKAHFEKGLSPAADARLRYSVSKQGQVPAMSEELKVAIVR</sequence>
<gene>
    <name evidence="1" type="ORF">EVS84_24920</name>
</gene>
<reference evidence="1 2" key="1">
    <citation type="submission" date="2019-02" db="EMBL/GenBank/DDBJ databases">
        <title>Genome of Pseudomonas korensis isolated from heavy metal contaminated environment.</title>
        <authorList>
            <person name="Ayangbenro A.S."/>
            <person name="Babalola O."/>
        </authorList>
    </citation>
    <scope>NUCLEOTIDE SEQUENCE [LARGE SCALE GENOMIC DNA]</scope>
    <source>
        <strain evidence="1 2">AB36</strain>
    </source>
</reference>
<dbReference type="EMBL" id="SEUB01000010">
    <property type="protein sequence ID" value="RYM38287.1"/>
    <property type="molecule type" value="Genomic_DNA"/>
</dbReference>
<dbReference type="Proteomes" id="UP000291107">
    <property type="component" value="Unassembled WGS sequence"/>
</dbReference>
<dbReference type="RefSeq" id="WP_129999943.1">
    <property type="nucleotide sequence ID" value="NZ_JAVDVD010000018.1"/>
</dbReference>
<name>A0A4V1WGV5_9PSED</name>
<comment type="caution">
    <text evidence="1">The sequence shown here is derived from an EMBL/GenBank/DDBJ whole genome shotgun (WGS) entry which is preliminary data.</text>
</comment>
<dbReference type="AlphaFoldDB" id="A0A4V1WGV5"/>
<evidence type="ECO:0000313" key="1">
    <source>
        <dbReference type="EMBL" id="RYM38287.1"/>
    </source>
</evidence>
<evidence type="ECO:0000313" key="2">
    <source>
        <dbReference type="Proteomes" id="UP000291107"/>
    </source>
</evidence>
<proteinExistence type="predicted"/>
<protein>
    <submittedName>
        <fullName evidence="1">Uncharacterized protein</fullName>
    </submittedName>
</protein>
<accession>A0A4V1WGV5</accession>
<organism evidence="1 2">
    <name type="scientific">Pseudomonas koreensis</name>
    <dbReference type="NCBI Taxonomy" id="198620"/>
    <lineage>
        <taxon>Bacteria</taxon>
        <taxon>Pseudomonadati</taxon>
        <taxon>Pseudomonadota</taxon>
        <taxon>Gammaproteobacteria</taxon>
        <taxon>Pseudomonadales</taxon>
        <taxon>Pseudomonadaceae</taxon>
        <taxon>Pseudomonas</taxon>
    </lineage>
</organism>